<dbReference type="PANTHER" id="PTHR43141:SF2">
    <property type="entry name" value="BLR3729 PROTEIN"/>
    <property type="match status" value="1"/>
</dbReference>
<keyword evidence="4 7" id="KW-0812">Transmembrane</keyword>
<dbReference type="Proteomes" id="UP000521199">
    <property type="component" value="Unassembled WGS sequence"/>
</dbReference>
<evidence type="ECO:0000256" key="5">
    <source>
        <dbReference type="ARBA" id="ARBA00022989"/>
    </source>
</evidence>
<dbReference type="AlphaFoldDB" id="A0A7W8D5L1"/>
<feature type="transmembrane region" description="Helical" evidence="7">
    <location>
        <begin position="144"/>
        <end position="169"/>
    </location>
</feature>
<feature type="transmembrane region" description="Helical" evidence="7">
    <location>
        <begin position="219"/>
        <end position="236"/>
    </location>
</feature>
<evidence type="ECO:0000313" key="9">
    <source>
        <dbReference type="Proteomes" id="UP000521199"/>
    </source>
</evidence>
<evidence type="ECO:0000256" key="7">
    <source>
        <dbReference type="SAM" id="Phobius"/>
    </source>
</evidence>
<dbReference type="EC" id="1.10.3.-" evidence="8"/>
<name>A0A7W8D5L1_9GAMM</name>
<dbReference type="InterPro" id="IPR003317">
    <property type="entry name" value="Cyt-d_oxidase_su2"/>
</dbReference>
<feature type="transmembrane region" description="Helical" evidence="7">
    <location>
        <begin position="295"/>
        <end position="315"/>
    </location>
</feature>
<evidence type="ECO:0000256" key="4">
    <source>
        <dbReference type="ARBA" id="ARBA00022692"/>
    </source>
</evidence>
<reference evidence="8 9" key="1">
    <citation type="submission" date="2020-08" db="EMBL/GenBank/DDBJ databases">
        <title>Genomic Encyclopedia of Type Strains, Phase IV (KMG-IV): sequencing the most valuable type-strain genomes for metagenomic binning, comparative biology and taxonomic classification.</title>
        <authorList>
            <person name="Goeker M."/>
        </authorList>
    </citation>
    <scope>NUCLEOTIDE SEQUENCE [LARGE SCALE GENOMIC DNA]</scope>
    <source>
        <strain evidence="8 9">DSM 24163</strain>
    </source>
</reference>
<evidence type="ECO:0000256" key="1">
    <source>
        <dbReference type="ARBA" id="ARBA00004651"/>
    </source>
</evidence>
<protein>
    <submittedName>
        <fullName evidence="8">Cytochrome d ubiquinol oxidase subunit II</fullName>
        <ecNumber evidence="8">1.10.3.-</ecNumber>
    </submittedName>
</protein>
<dbReference type="GO" id="GO:0016682">
    <property type="term" value="F:oxidoreductase activity, acting on diphenols and related substances as donors, oxygen as acceptor"/>
    <property type="evidence" value="ECO:0007669"/>
    <property type="project" value="TreeGrafter"/>
</dbReference>
<feature type="transmembrane region" description="Helical" evidence="7">
    <location>
        <begin position="256"/>
        <end position="275"/>
    </location>
</feature>
<comment type="caution">
    <text evidence="8">The sequence shown here is derived from an EMBL/GenBank/DDBJ whole genome shotgun (WGS) entry which is preliminary data.</text>
</comment>
<keyword evidence="5 7" id="KW-1133">Transmembrane helix</keyword>
<dbReference type="GO" id="GO:0070069">
    <property type="term" value="C:cytochrome complex"/>
    <property type="evidence" value="ECO:0007669"/>
    <property type="project" value="TreeGrafter"/>
</dbReference>
<accession>A0A7W8D5L1</accession>
<dbReference type="GO" id="GO:0019646">
    <property type="term" value="P:aerobic electron transport chain"/>
    <property type="evidence" value="ECO:0007669"/>
    <property type="project" value="TreeGrafter"/>
</dbReference>
<dbReference type="GO" id="GO:0009055">
    <property type="term" value="F:electron transfer activity"/>
    <property type="evidence" value="ECO:0007669"/>
    <property type="project" value="TreeGrafter"/>
</dbReference>
<feature type="transmembrane region" description="Helical" evidence="7">
    <location>
        <begin position="77"/>
        <end position="96"/>
    </location>
</feature>
<dbReference type="RefSeq" id="WP_183960465.1">
    <property type="nucleotide sequence ID" value="NZ_JACHHP010000002.1"/>
</dbReference>
<evidence type="ECO:0000256" key="2">
    <source>
        <dbReference type="ARBA" id="ARBA00007543"/>
    </source>
</evidence>
<comment type="subcellular location">
    <subcellularLocation>
        <location evidence="1">Cell membrane</location>
        <topology evidence="1">Multi-pass membrane protein</topology>
    </subcellularLocation>
</comment>
<feature type="transmembrane region" description="Helical" evidence="7">
    <location>
        <begin position="6"/>
        <end position="23"/>
    </location>
</feature>
<keyword evidence="8" id="KW-0560">Oxidoreductase</keyword>
<comment type="similarity">
    <text evidence="2">Belongs to the cytochrome ubiquinol oxidase subunit 2 family.</text>
</comment>
<organism evidence="8 9">
    <name type="scientific">Chiayiivirga flava</name>
    <dbReference type="NCBI Taxonomy" id="659595"/>
    <lineage>
        <taxon>Bacteria</taxon>
        <taxon>Pseudomonadati</taxon>
        <taxon>Pseudomonadota</taxon>
        <taxon>Gammaproteobacteria</taxon>
        <taxon>Lysobacterales</taxon>
        <taxon>Lysobacteraceae</taxon>
        <taxon>Chiayiivirga</taxon>
    </lineage>
</organism>
<dbReference type="EMBL" id="JACHHP010000002">
    <property type="protein sequence ID" value="MBB5207957.1"/>
    <property type="molecule type" value="Genomic_DNA"/>
</dbReference>
<gene>
    <name evidence="8" type="ORF">HNQ52_001486</name>
</gene>
<keyword evidence="6 7" id="KW-0472">Membrane</keyword>
<feature type="transmembrane region" description="Helical" evidence="7">
    <location>
        <begin position="189"/>
        <end position="207"/>
    </location>
</feature>
<keyword evidence="3" id="KW-1003">Cell membrane</keyword>
<keyword evidence="9" id="KW-1185">Reference proteome</keyword>
<dbReference type="Pfam" id="PF02322">
    <property type="entry name" value="Cyt_bd_oxida_II"/>
    <property type="match status" value="1"/>
</dbReference>
<feature type="transmembrane region" description="Helical" evidence="7">
    <location>
        <begin position="117"/>
        <end position="138"/>
    </location>
</feature>
<proteinExistence type="inferred from homology"/>
<sequence>MDDALPLIFLFLMGLAVLIYVVLDGYDLGVGILLSGADDAQKDRMVASIGPFWDANETWLVLGVGILLIAFPKAHGVILTSLYLPVALMLVGLILRGVAFDFRVKAHAKYKAAWNRAFLGGSLLATWAQGYMIGDYILGFEPGWIAFGFAAFIGCCLIAGYALLGAAWLILKTEEGLHAKAVRWAHRALWMTGAGVAAVSIATPLVSQRIFDKWFSLPELFWTAPVPIAAAALWLWTERTLARMQRGDAAAHWKPFAGAAGLFVLSFLGLAYSMFPYLVVDRLDIWQAASSPEALAVILIGVGITLPAILVYTVYSYKVFWGRAEDLHYD</sequence>
<dbReference type="GO" id="GO:0005886">
    <property type="term" value="C:plasma membrane"/>
    <property type="evidence" value="ECO:0007669"/>
    <property type="project" value="UniProtKB-SubCell"/>
</dbReference>
<evidence type="ECO:0000256" key="3">
    <source>
        <dbReference type="ARBA" id="ARBA00022475"/>
    </source>
</evidence>
<evidence type="ECO:0000313" key="8">
    <source>
        <dbReference type="EMBL" id="MBB5207957.1"/>
    </source>
</evidence>
<dbReference type="PANTHER" id="PTHR43141">
    <property type="entry name" value="CYTOCHROME BD2 SUBUNIT II"/>
    <property type="match status" value="1"/>
</dbReference>
<evidence type="ECO:0000256" key="6">
    <source>
        <dbReference type="ARBA" id="ARBA00023136"/>
    </source>
</evidence>